<dbReference type="PANTHER" id="PTHR46606">
    <property type="entry name" value="SHOOTIN-1"/>
    <property type="match status" value="1"/>
</dbReference>
<comment type="caution">
    <text evidence="3">The sequence shown here is derived from an EMBL/GenBank/DDBJ whole genome shotgun (WGS) entry which is preliminary data.</text>
</comment>
<feature type="compositionally biased region" description="Low complexity" evidence="2">
    <location>
        <begin position="256"/>
        <end position="271"/>
    </location>
</feature>
<keyword evidence="1" id="KW-0175">Coiled coil</keyword>
<feature type="region of interest" description="Disordered" evidence="2">
    <location>
        <begin position="337"/>
        <end position="358"/>
    </location>
</feature>
<feature type="compositionally biased region" description="Basic and acidic residues" evidence="2">
    <location>
        <begin position="745"/>
        <end position="757"/>
    </location>
</feature>
<evidence type="ECO:0000256" key="1">
    <source>
        <dbReference type="SAM" id="Coils"/>
    </source>
</evidence>
<feature type="compositionally biased region" description="Basic and acidic residues" evidence="2">
    <location>
        <begin position="508"/>
        <end position="526"/>
    </location>
</feature>
<dbReference type="PANTHER" id="PTHR46606:SF5">
    <property type="entry name" value="SHOOTIN-1"/>
    <property type="match status" value="1"/>
</dbReference>
<feature type="region of interest" description="Disordered" evidence="2">
    <location>
        <begin position="700"/>
        <end position="757"/>
    </location>
</feature>
<dbReference type="EMBL" id="JAGXEW010000037">
    <property type="protein sequence ID" value="KAK1154183.1"/>
    <property type="molecule type" value="Genomic_DNA"/>
</dbReference>
<dbReference type="GO" id="GO:0044295">
    <property type="term" value="C:axonal growth cone"/>
    <property type="evidence" value="ECO:0007669"/>
    <property type="project" value="TreeGrafter"/>
</dbReference>
<reference evidence="3" key="1">
    <citation type="submission" date="2022-02" db="EMBL/GenBank/DDBJ databases">
        <title>Atlantic sturgeon de novo genome assembly.</title>
        <authorList>
            <person name="Stock M."/>
            <person name="Klopp C."/>
            <person name="Guiguen Y."/>
            <person name="Cabau C."/>
            <person name="Parinello H."/>
            <person name="Santidrian Yebra-Pimentel E."/>
            <person name="Kuhl H."/>
            <person name="Dirks R.P."/>
            <person name="Guessner J."/>
            <person name="Wuertz S."/>
            <person name="Du K."/>
            <person name="Schartl M."/>
        </authorList>
    </citation>
    <scope>NUCLEOTIDE SEQUENCE</scope>
    <source>
        <strain evidence="3">STURGEONOMICS-FGT-2020</strain>
        <tissue evidence="3">Whole blood</tissue>
    </source>
</reference>
<evidence type="ECO:0000256" key="2">
    <source>
        <dbReference type="SAM" id="MobiDB-lite"/>
    </source>
</evidence>
<feature type="region of interest" description="Disordered" evidence="2">
    <location>
        <begin position="194"/>
        <end position="225"/>
    </location>
</feature>
<feature type="compositionally biased region" description="Basic and acidic residues" evidence="2">
    <location>
        <begin position="397"/>
        <end position="410"/>
    </location>
</feature>
<feature type="region of interest" description="Disordered" evidence="2">
    <location>
        <begin position="493"/>
        <end position="527"/>
    </location>
</feature>
<dbReference type="Proteomes" id="UP001230051">
    <property type="component" value="Unassembled WGS sequence"/>
</dbReference>
<dbReference type="GO" id="GO:0048812">
    <property type="term" value="P:neuron projection morphogenesis"/>
    <property type="evidence" value="ECO:0007669"/>
    <property type="project" value="TreeGrafter"/>
</dbReference>
<evidence type="ECO:0000313" key="3">
    <source>
        <dbReference type="EMBL" id="KAK1154183.1"/>
    </source>
</evidence>
<evidence type="ECO:0000313" key="4">
    <source>
        <dbReference type="Proteomes" id="UP001230051"/>
    </source>
</evidence>
<name>A0AAD8CRC6_ACIOX</name>
<dbReference type="AlphaFoldDB" id="A0AAD8CRC6"/>
<accession>A0AAD8CRC6</accession>
<dbReference type="InterPro" id="IPR024849">
    <property type="entry name" value="Shootin-1"/>
</dbReference>
<feature type="coiled-coil region" evidence="1">
    <location>
        <begin position="150"/>
        <end position="191"/>
    </location>
</feature>
<dbReference type="GO" id="GO:0031252">
    <property type="term" value="C:cell leading edge"/>
    <property type="evidence" value="ECO:0007669"/>
    <property type="project" value="TreeGrafter"/>
</dbReference>
<feature type="region of interest" description="Disordered" evidence="2">
    <location>
        <begin position="252"/>
        <end position="276"/>
    </location>
</feature>
<organism evidence="3 4">
    <name type="scientific">Acipenser oxyrinchus oxyrinchus</name>
    <dbReference type="NCBI Taxonomy" id="40147"/>
    <lineage>
        <taxon>Eukaryota</taxon>
        <taxon>Metazoa</taxon>
        <taxon>Chordata</taxon>
        <taxon>Craniata</taxon>
        <taxon>Vertebrata</taxon>
        <taxon>Euteleostomi</taxon>
        <taxon>Actinopterygii</taxon>
        <taxon>Chondrostei</taxon>
        <taxon>Acipenseriformes</taxon>
        <taxon>Acipenseridae</taxon>
        <taxon>Acipenser</taxon>
    </lineage>
</organism>
<dbReference type="GO" id="GO:2001224">
    <property type="term" value="P:positive regulation of neuron migration"/>
    <property type="evidence" value="ECO:0007669"/>
    <property type="project" value="TreeGrafter"/>
</dbReference>
<feature type="region of interest" description="Disordered" evidence="2">
    <location>
        <begin position="294"/>
        <end position="317"/>
    </location>
</feature>
<gene>
    <name evidence="3" type="ORF">AOXY_G28980</name>
</gene>
<sequence>MSGNIWTSVFCCQHRKDKDVSEETAGVQTWSEQDKNKRTLLTMDDKGKNEAVVSQVTGAHVNAGYQSPEDIHIFEQKETQSVSQSNDVESVYQSRIAVLQEQLSFAEAKNKELSMHVDGLQDLLNSSLRETGNISPIVGMGEVSLSESVSESVKQQFEAAEREKEELKMRVRQANESVRDLKHEIAVLQKRLRSVENPHPPQSHSPTPRPPTPPPPPPPSQPLNPLRSLFSLIQKRKETKAKDSMECFEQQVELRSVSSESQIGESSSSTSPQQAPGMTEMLKMIKHGVSLKHVSSFHKHSKDEQLGSGRSLNLAGEGVEPELEGILRRRKQSTDNYISDGSLDSFDVDSRGRSSQNKPLESLAIAAIKRSPGKGNLSFLCRRSGEDQADGSPVSKSAEDCDDPRRDSAGHEGSTSNIIPVAFPLDIGDDGSPAKYTARIIQGQPEEMLPTEEKGPEVHTDDEILGAILTDLMTTLWNQDSMDLRDGVVQEEAHLDKKGTPNKVLDSPSRDQQQENHNCDASKDLETQPVIKTSSKFVVEQVAVLADDQSLTVDHGKDGFQIPISNQDEMDPQQGDQGLERANEVDLEAEPSFKIDCSSKMTAEQGAVLACEGPLNQVERDRQGDNQLERYQEVRLTETSSNMKLGQLKIQNKQSLKDNKGDQNPALIQDEMEPVVAADIDPCALKQAADVLLHGDSTAESSMDEFGSQSEPALLSPGPHVQGLHSAGSTDIRDLEQDSSEESNTENHEPSVEVQRKKQDVKNLALLVLGKGDLGPPTYSNQLPSLTLQGNNPNLISLESQDKDMVNNTISFSVDQDVPKCSPTESEIFFC</sequence>
<feature type="region of interest" description="Disordered" evidence="2">
    <location>
        <begin position="379"/>
        <end position="423"/>
    </location>
</feature>
<feature type="compositionally biased region" description="Pro residues" evidence="2">
    <location>
        <begin position="198"/>
        <end position="222"/>
    </location>
</feature>
<keyword evidence="4" id="KW-1185">Reference proteome</keyword>
<proteinExistence type="predicted"/>
<dbReference type="GO" id="GO:0005737">
    <property type="term" value="C:cytoplasm"/>
    <property type="evidence" value="ECO:0007669"/>
    <property type="project" value="TreeGrafter"/>
</dbReference>
<protein>
    <submittedName>
        <fullName evidence="3">Uncharacterized protein</fullName>
    </submittedName>
</protein>